<sequence length="47" mass="5721">MDGRKPMLYFHSNRIMESIRFLWMNEFINYSSRKVDEKPAKANKNLI</sequence>
<protein>
    <submittedName>
        <fullName evidence="1">Uncharacterized protein</fullName>
    </submittedName>
</protein>
<comment type="caution">
    <text evidence="1">The sequence shown here is derived from an EMBL/GenBank/DDBJ whole genome shotgun (WGS) entry which is preliminary data.</text>
</comment>
<accession>C9MS30</accession>
<name>C9MS30_9BACT</name>
<organism evidence="1 2">
    <name type="scientific">Prevotella veroralis F0319</name>
    <dbReference type="NCBI Taxonomy" id="649761"/>
    <lineage>
        <taxon>Bacteria</taxon>
        <taxon>Pseudomonadati</taxon>
        <taxon>Bacteroidota</taxon>
        <taxon>Bacteroidia</taxon>
        <taxon>Bacteroidales</taxon>
        <taxon>Prevotellaceae</taxon>
        <taxon>Prevotella</taxon>
    </lineage>
</organism>
<evidence type="ECO:0000313" key="2">
    <source>
        <dbReference type="Proteomes" id="UP000003327"/>
    </source>
</evidence>
<evidence type="ECO:0000313" key="1">
    <source>
        <dbReference type="EMBL" id="EEX17690.1"/>
    </source>
</evidence>
<dbReference type="AlphaFoldDB" id="C9MS30"/>
<proteinExistence type="predicted"/>
<reference evidence="1 2" key="1">
    <citation type="submission" date="2009-09" db="EMBL/GenBank/DDBJ databases">
        <authorList>
            <person name="Weinstock G."/>
            <person name="Sodergren E."/>
            <person name="Clifton S."/>
            <person name="Fulton L."/>
            <person name="Fulton B."/>
            <person name="Courtney L."/>
            <person name="Fronick C."/>
            <person name="Harrison M."/>
            <person name="Strong C."/>
            <person name="Farmer C."/>
            <person name="Delahaunty K."/>
            <person name="Markovic C."/>
            <person name="Hall O."/>
            <person name="Minx P."/>
            <person name="Tomlinson C."/>
            <person name="Mitreva M."/>
            <person name="Nelson J."/>
            <person name="Hou S."/>
            <person name="Wollam A."/>
            <person name="Pepin K.H."/>
            <person name="Johnson M."/>
            <person name="Bhonagiri V."/>
            <person name="Nash W.E."/>
            <person name="Warren W."/>
            <person name="Chinwalla A."/>
            <person name="Mardis E.R."/>
            <person name="Wilson R.K."/>
        </authorList>
    </citation>
    <scope>NUCLEOTIDE SEQUENCE [LARGE SCALE GENOMIC DNA]</scope>
    <source>
        <strain evidence="1 2">F0319</strain>
    </source>
</reference>
<dbReference type="EMBL" id="ACVA01000058">
    <property type="protein sequence ID" value="EEX17690.1"/>
    <property type="molecule type" value="Genomic_DNA"/>
</dbReference>
<dbReference type="Proteomes" id="UP000003327">
    <property type="component" value="Unassembled WGS sequence"/>
</dbReference>
<dbReference type="STRING" id="649761.HMPREF0973_02443"/>
<gene>
    <name evidence="1" type="ORF">HMPREF0973_02443</name>
</gene>
<dbReference type="HOGENOM" id="CLU_3171811_0_0_10"/>
<keyword evidence="2" id="KW-1185">Reference proteome</keyword>